<gene>
    <name evidence="3" type="ORF">GCM10011505_20380</name>
</gene>
<proteinExistence type="predicted"/>
<dbReference type="GO" id="GO:0016740">
    <property type="term" value="F:transferase activity"/>
    <property type="evidence" value="ECO:0007669"/>
    <property type="project" value="UniProtKB-KW"/>
</dbReference>
<dbReference type="PANTHER" id="PTHR34136">
    <property type="match status" value="1"/>
</dbReference>
<accession>A0ABQ1IFF3</accession>
<dbReference type="PANTHER" id="PTHR34136:SF1">
    <property type="entry name" value="UDP-N-ACETYL-D-MANNOSAMINURONIC ACID TRANSFERASE"/>
    <property type="match status" value="1"/>
</dbReference>
<dbReference type="Pfam" id="PF03808">
    <property type="entry name" value="Glyco_tran_WecG"/>
    <property type="match status" value="1"/>
</dbReference>
<comment type="caution">
    <text evidence="3">The sequence shown here is derived from an EMBL/GenBank/DDBJ whole genome shotgun (WGS) entry which is preliminary data.</text>
</comment>
<organism evidence="3 4">
    <name type="scientific">Tistrella bauzanensis</name>
    <dbReference type="NCBI Taxonomy" id="657419"/>
    <lineage>
        <taxon>Bacteria</taxon>
        <taxon>Pseudomonadati</taxon>
        <taxon>Pseudomonadota</taxon>
        <taxon>Alphaproteobacteria</taxon>
        <taxon>Geminicoccales</taxon>
        <taxon>Geminicoccaceae</taxon>
        <taxon>Tistrella</taxon>
    </lineage>
</organism>
<dbReference type="RefSeq" id="WP_188577408.1">
    <property type="nucleotide sequence ID" value="NZ_BMDZ01000019.1"/>
</dbReference>
<evidence type="ECO:0000256" key="2">
    <source>
        <dbReference type="ARBA" id="ARBA00022679"/>
    </source>
</evidence>
<evidence type="ECO:0000313" key="3">
    <source>
        <dbReference type="EMBL" id="GGB38727.1"/>
    </source>
</evidence>
<keyword evidence="4" id="KW-1185">Reference proteome</keyword>
<dbReference type="Proteomes" id="UP000603352">
    <property type="component" value="Unassembled WGS sequence"/>
</dbReference>
<dbReference type="CDD" id="cd06533">
    <property type="entry name" value="Glyco_transf_WecG_TagA"/>
    <property type="match status" value="1"/>
</dbReference>
<dbReference type="EMBL" id="BMDZ01000019">
    <property type="protein sequence ID" value="GGB38727.1"/>
    <property type="molecule type" value="Genomic_DNA"/>
</dbReference>
<reference evidence="4" key="1">
    <citation type="journal article" date="2019" name="Int. J. Syst. Evol. Microbiol.">
        <title>The Global Catalogue of Microorganisms (GCM) 10K type strain sequencing project: providing services to taxonomists for standard genome sequencing and annotation.</title>
        <authorList>
            <consortium name="The Broad Institute Genomics Platform"/>
            <consortium name="The Broad Institute Genome Sequencing Center for Infectious Disease"/>
            <person name="Wu L."/>
            <person name="Ma J."/>
        </authorList>
    </citation>
    <scope>NUCLEOTIDE SEQUENCE [LARGE SCALE GENOMIC DNA]</scope>
    <source>
        <strain evidence="4">CGMCC 1.10188</strain>
    </source>
</reference>
<keyword evidence="2 3" id="KW-0808">Transferase</keyword>
<evidence type="ECO:0000313" key="4">
    <source>
        <dbReference type="Proteomes" id="UP000603352"/>
    </source>
</evidence>
<name>A0ABQ1IFF3_9PROT</name>
<keyword evidence="1" id="KW-0328">Glycosyltransferase</keyword>
<sequence length="262" mass="28183">MMGRIDFLGLSISDLDCDPAAAAIAARDPQAPFAYVVTPNAQHMVRIAGGAPDFERAYDGAWLVLSDGNVVRRLSALILNRPLPHASGADVTARLFKAHIQPDDPIMIVGGDEQLVTDLQRQFGLRRVQLHVPPMGFIRDRAAVADAVAAVQASPARYVFIAVGSPQSELLAWMIADAGGAKGTGLCIGSSLLFVTGRVRRAPALIRKLGLEGGWRLMLSPVGHFRRVFKESLPIVWIILRARFGGRGIRPSPAGRRRAGSL</sequence>
<protein>
    <submittedName>
        <fullName evidence="3">Glycosyl transferase</fullName>
    </submittedName>
</protein>
<dbReference type="InterPro" id="IPR004629">
    <property type="entry name" value="WecG_TagA_CpsF"/>
</dbReference>
<evidence type="ECO:0000256" key="1">
    <source>
        <dbReference type="ARBA" id="ARBA00022676"/>
    </source>
</evidence>